<evidence type="ECO:0000313" key="1">
    <source>
        <dbReference type="EMBL" id="GKU26311.1"/>
    </source>
</evidence>
<dbReference type="EMBL" id="BQXY01000005">
    <property type="protein sequence ID" value="GKU26311.1"/>
    <property type="molecule type" value="Genomic_DNA"/>
</dbReference>
<sequence length="52" mass="5986">MSQVLSTDGVSFSKGKCAKRITKKVASAIFNEKFYKKLIDKLNKTSYYKYID</sequence>
<evidence type="ECO:0000313" key="2">
    <source>
        <dbReference type="Proteomes" id="UP001057868"/>
    </source>
</evidence>
<name>A0A9W6DBU0_9CLOT</name>
<dbReference type="AlphaFoldDB" id="A0A9W6DBU0"/>
<gene>
    <name evidence="1" type="ORF">CFOLD11_31380</name>
</gene>
<accession>A0A9W6DBU0</accession>
<dbReference type="Proteomes" id="UP001057868">
    <property type="component" value="Unassembled WGS sequence"/>
</dbReference>
<comment type="caution">
    <text evidence="1">The sequence shown here is derived from an EMBL/GenBank/DDBJ whole genome shotgun (WGS) entry which is preliminary data.</text>
</comment>
<keyword evidence="2" id="KW-1185">Reference proteome</keyword>
<reference evidence="1" key="1">
    <citation type="journal article" date="2023" name="Int. J. Syst. Evol. Microbiol.">
        <title>&lt;i&gt;Clostridium folliculivorans&lt;/i&gt; sp. nov., isolated from soil samples of an organic paddy in Japan.</title>
        <authorList>
            <person name="Tazawa J."/>
            <person name="Kobayashi H."/>
            <person name="Tanizawa Y."/>
            <person name="Uchino A."/>
            <person name="Tanaka F."/>
            <person name="Urashima Y."/>
            <person name="Miura S."/>
            <person name="Sakamoto M."/>
            <person name="Ohkuma M."/>
            <person name="Tohno M."/>
        </authorList>
    </citation>
    <scope>NUCLEOTIDE SEQUENCE</scope>
    <source>
        <strain evidence="1">D1-1</strain>
    </source>
</reference>
<dbReference type="RefSeq" id="WP_261856848.1">
    <property type="nucleotide sequence ID" value="NZ_BQXZ01000007.1"/>
</dbReference>
<organism evidence="1 2">
    <name type="scientific">Clostridium folliculivorans</name>
    <dbReference type="NCBI Taxonomy" id="2886038"/>
    <lineage>
        <taxon>Bacteria</taxon>
        <taxon>Bacillati</taxon>
        <taxon>Bacillota</taxon>
        <taxon>Clostridia</taxon>
        <taxon>Eubacteriales</taxon>
        <taxon>Clostridiaceae</taxon>
        <taxon>Clostridium</taxon>
    </lineage>
</organism>
<protein>
    <submittedName>
        <fullName evidence="1">Uncharacterized protein</fullName>
    </submittedName>
</protein>
<proteinExistence type="predicted"/>